<gene>
    <name evidence="3" type="ORF">SK069_18015</name>
</gene>
<feature type="compositionally biased region" description="Basic and acidic residues" evidence="1">
    <location>
        <begin position="90"/>
        <end position="99"/>
    </location>
</feature>
<evidence type="ECO:0000313" key="4">
    <source>
        <dbReference type="Proteomes" id="UP001277761"/>
    </source>
</evidence>
<keyword evidence="2" id="KW-1133">Transmembrane helix</keyword>
<dbReference type="RefSeq" id="WP_319955650.1">
    <property type="nucleotide sequence ID" value="NZ_JAXAVX010000015.1"/>
</dbReference>
<evidence type="ECO:0000313" key="3">
    <source>
        <dbReference type="EMBL" id="MDX8153500.1"/>
    </source>
</evidence>
<proteinExistence type="predicted"/>
<dbReference type="EMBL" id="JAXAVX010000015">
    <property type="protein sequence ID" value="MDX8153500.1"/>
    <property type="molecule type" value="Genomic_DNA"/>
</dbReference>
<evidence type="ECO:0000256" key="2">
    <source>
        <dbReference type="SAM" id="Phobius"/>
    </source>
</evidence>
<dbReference type="Proteomes" id="UP001277761">
    <property type="component" value="Unassembled WGS sequence"/>
</dbReference>
<accession>A0ABU4VRS4</accession>
<protein>
    <submittedName>
        <fullName evidence="3">Uncharacterized protein</fullName>
    </submittedName>
</protein>
<organism evidence="3 4">
    <name type="scientific">Patulibacter brassicae</name>
    <dbReference type="NCBI Taxonomy" id="1705717"/>
    <lineage>
        <taxon>Bacteria</taxon>
        <taxon>Bacillati</taxon>
        <taxon>Actinomycetota</taxon>
        <taxon>Thermoleophilia</taxon>
        <taxon>Solirubrobacterales</taxon>
        <taxon>Patulibacteraceae</taxon>
        <taxon>Patulibacter</taxon>
    </lineage>
</organism>
<keyword evidence="2" id="KW-0472">Membrane</keyword>
<evidence type="ECO:0000256" key="1">
    <source>
        <dbReference type="SAM" id="MobiDB-lite"/>
    </source>
</evidence>
<feature type="transmembrane region" description="Helical" evidence="2">
    <location>
        <begin position="12"/>
        <end position="33"/>
    </location>
</feature>
<comment type="caution">
    <text evidence="3">The sequence shown here is derived from an EMBL/GenBank/DDBJ whole genome shotgun (WGS) entry which is preliminary data.</text>
</comment>
<keyword evidence="4" id="KW-1185">Reference proteome</keyword>
<sequence>MSSSKRIAGHVDPLLAVAVGGVLVVGGGLVAWGGGHDTESVASDPAAALTAPAADPAAERALAAVQDADEIGAAPQRSAAAVARAAARASERGAARDPFSKALAKANRKAEGSSATPRASTAGAASSSAGKAATATPSASVATPSTGVAPTPAATPKRPAAVGGGSEADHAKAVAAARRASTRVSLRIVRGARRQARSKLALGTTVPSKRVALARIQSVSDSGKVVTLRLAEGLSLPGKQSAGTTCLKRFALGDKPCKVVRVRAGRTVVLQEPGRKGREGTITAVRVLTVWRSGKKIAGA</sequence>
<reference evidence="3 4" key="1">
    <citation type="submission" date="2023-11" db="EMBL/GenBank/DDBJ databases">
        <authorList>
            <person name="Xu M."/>
            <person name="Jiang T."/>
        </authorList>
    </citation>
    <scope>NUCLEOTIDE SEQUENCE [LARGE SCALE GENOMIC DNA]</scope>
    <source>
        <strain evidence="3 4">SD</strain>
    </source>
</reference>
<name>A0ABU4VRS4_9ACTN</name>
<feature type="region of interest" description="Disordered" evidence="1">
    <location>
        <begin position="90"/>
        <end position="177"/>
    </location>
</feature>
<keyword evidence="2" id="KW-0812">Transmembrane</keyword>
<feature type="compositionally biased region" description="Low complexity" evidence="1">
    <location>
        <begin position="112"/>
        <end position="161"/>
    </location>
</feature>